<dbReference type="EMBL" id="NMUH01005978">
    <property type="protein sequence ID" value="MQM14149.1"/>
    <property type="molecule type" value="Genomic_DNA"/>
</dbReference>
<reference evidence="1" key="1">
    <citation type="submission" date="2017-07" db="EMBL/GenBank/DDBJ databases">
        <title>Taro Niue Genome Assembly and Annotation.</title>
        <authorList>
            <person name="Atibalentja N."/>
            <person name="Keating K."/>
            <person name="Fields C.J."/>
        </authorList>
    </citation>
    <scope>NUCLEOTIDE SEQUENCE</scope>
    <source>
        <strain evidence="1">Niue_2</strain>
        <tissue evidence="1">Leaf</tissue>
    </source>
</reference>
<protein>
    <submittedName>
        <fullName evidence="1">Uncharacterized protein</fullName>
    </submittedName>
</protein>
<name>A0A843WVB1_COLES</name>
<keyword evidence="2" id="KW-1185">Reference proteome</keyword>
<sequence>MRRGCQSRSCRDGAHGRVKHRIATGYPVVVQVAVVRPSATDEPAGLARFGFGNTAVRPGCTGLLFKSLNIQTGSGEALKERLLTLVLGPPAHAWPKAHKTVQTNAPHMGMVQARLEQSSIRRIFGSLLELASALNQWPLSIGKAMVAFMGQPSIGLCWPIVTPVVLTPSASRPTENSGGLASYSGDASCVDAISFKTYGKLRWSGFIFRHTGNSAGLASYSGDASCVDAISFKTYGKLRDVSCVDVISFKTYGQLRWPGFILK</sequence>
<proteinExistence type="predicted"/>
<accession>A0A843WVB1</accession>
<dbReference type="Proteomes" id="UP000652761">
    <property type="component" value="Unassembled WGS sequence"/>
</dbReference>
<organism evidence="1 2">
    <name type="scientific">Colocasia esculenta</name>
    <name type="common">Wild taro</name>
    <name type="synonym">Arum esculentum</name>
    <dbReference type="NCBI Taxonomy" id="4460"/>
    <lineage>
        <taxon>Eukaryota</taxon>
        <taxon>Viridiplantae</taxon>
        <taxon>Streptophyta</taxon>
        <taxon>Embryophyta</taxon>
        <taxon>Tracheophyta</taxon>
        <taxon>Spermatophyta</taxon>
        <taxon>Magnoliopsida</taxon>
        <taxon>Liliopsida</taxon>
        <taxon>Araceae</taxon>
        <taxon>Aroideae</taxon>
        <taxon>Colocasieae</taxon>
        <taxon>Colocasia</taxon>
    </lineage>
</organism>
<evidence type="ECO:0000313" key="1">
    <source>
        <dbReference type="EMBL" id="MQM14149.1"/>
    </source>
</evidence>
<dbReference type="AlphaFoldDB" id="A0A843WVB1"/>
<gene>
    <name evidence="1" type="ORF">Taro_047080</name>
</gene>
<evidence type="ECO:0000313" key="2">
    <source>
        <dbReference type="Proteomes" id="UP000652761"/>
    </source>
</evidence>
<comment type="caution">
    <text evidence="1">The sequence shown here is derived from an EMBL/GenBank/DDBJ whole genome shotgun (WGS) entry which is preliminary data.</text>
</comment>